<protein>
    <submittedName>
        <fullName evidence="1">DUF6516 family protein</fullName>
    </submittedName>
</protein>
<proteinExistence type="predicted"/>
<keyword evidence="2" id="KW-1185">Reference proteome</keyword>
<name>A0ABT1XFM2_9BURK</name>
<comment type="caution">
    <text evidence="1">The sequence shown here is derived from an EMBL/GenBank/DDBJ whole genome shotgun (WGS) entry which is preliminary data.</text>
</comment>
<gene>
    <name evidence="1" type="ORF">NSP04_01905</name>
</gene>
<dbReference type="EMBL" id="JANKHG010000001">
    <property type="protein sequence ID" value="MCR2745398.1"/>
    <property type="molecule type" value="Genomic_DNA"/>
</dbReference>
<evidence type="ECO:0000313" key="1">
    <source>
        <dbReference type="EMBL" id="MCR2745398.1"/>
    </source>
</evidence>
<reference evidence="1" key="1">
    <citation type="submission" date="2022-07" db="EMBL/GenBank/DDBJ databases">
        <authorList>
            <person name="Xamxidin M."/>
        </authorList>
    </citation>
    <scope>NUCLEOTIDE SEQUENCE</scope>
    <source>
        <strain evidence="1">YS8-69</strain>
    </source>
</reference>
<dbReference type="Pfam" id="PF20126">
    <property type="entry name" value="TumE"/>
    <property type="match status" value="1"/>
</dbReference>
<dbReference type="Proteomes" id="UP001165267">
    <property type="component" value="Unassembled WGS sequence"/>
</dbReference>
<organism evidence="1 2">
    <name type="scientific">Limnobacter parvus</name>
    <dbReference type="NCBI Taxonomy" id="2939690"/>
    <lineage>
        <taxon>Bacteria</taxon>
        <taxon>Pseudomonadati</taxon>
        <taxon>Pseudomonadota</taxon>
        <taxon>Betaproteobacteria</taxon>
        <taxon>Burkholderiales</taxon>
        <taxon>Burkholderiaceae</taxon>
        <taxon>Limnobacter</taxon>
    </lineage>
</organism>
<dbReference type="RefSeq" id="WP_257510640.1">
    <property type="nucleotide sequence ID" value="NZ_JANKHG010000001.1"/>
</dbReference>
<evidence type="ECO:0000313" key="2">
    <source>
        <dbReference type="Proteomes" id="UP001165267"/>
    </source>
</evidence>
<accession>A0ABT1XFM2</accession>
<sequence length="67" mass="8203">MLLACTHKYKYRLFYGVPGVCRVRYDNELGKGDHRHFNNQEWPYVFINLETLIRDFQRDVELWRPGK</sequence>
<dbReference type="InterPro" id="IPR045397">
    <property type="entry name" value="TumE-like"/>
</dbReference>